<dbReference type="OrthoDB" id="5690976at2"/>
<dbReference type="Proteomes" id="UP000280099">
    <property type="component" value="Unassembled WGS sequence"/>
</dbReference>
<keyword evidence="2" id="KW-1185">Reference proteome</keyword>
<comment type="caution">
    <text evidence="1">The sequence shown here is derived from an EMBL/GenBank/DDBJ whole genome shotgun (WGS) entry which is preliminary data.</text>
</comment>
<protein>
    <submittedName>
        <fullName evidence="1">Uncharacterized protein</fullName>
    </submittedName>
</protein>
<proteinExistence type="predicted"/>
<evidence type="ECO:0000313" key="2">
    <source>
        <dbReference type="Proteomes" id="UP000280099"/>
    </source>
</evidence>
<reference evidence="1 2" key="1">
    <citation type="submission" date="2018-10" db="EMBL/GenBank/DDBJ databases">
        <title>Genomic Encyclopedia of Type Strains, Phase IV (KMG-IV): sequencing the most valuable type-strain genomes for metagenomic binning, comparative biology and taxonomic classification.</title>
        <authorList>
            <person name="Goeker M."/>
        </authorList>
    </citation>
    <scope>NUCLEOTIDE SEQUENCE [LARGE SCALE GENOMIC DNA]</scope>
    <source>
        <strain evidence="1 2">DSM 23800</strain>
    </source>
</reference>
<accession>A0A420XEZ3</accession>
<dbReference type="EMBL" id="RBJC01000009">
    <property type="protein sequence ID" value="RKR71090.1"/>
    <property type="molecule type" value="Genomic_DNA"/>
</dbReference>
<sequence>MKSTKSTREERIARALLLNGSFSEREGVTQLNITSGRNEISDIERKLNIKVNRVWEKTADGLGQYYRYSIANKRQAYKVMKHANRLALARDGEPFNATETRAILARFKGEI</sequence>
<dbReference type="RefSeq" id="WP_121123905.1">
    <property type="nucleotide sequence ID" value="NZ_CP016604.1"/>
</dbReference>
<dbReference type="AlphaFoldDB" id="A0A420XEZ3"/>
<name>A0A420XEZ3_9PAST</name>
<gene>
    <name evidence="1" type="ORF">DES31_1668</name>
</gene>
<organism evidence="1 2">
    <name type="scientific">Otariodibacter oris</name>
    <dbReference type="NCBI Taxonomy" id="1032623"/>
    <lineage>
        <taxon>Bacteria</taxon>
        <taxon>Pseudomonadati</taxon>
        <taxon>Pseudomonadota</taxon>
        <taxon>Gammaproteobacteria</taxon>
        <taxon>Pasteurellales</taxon>
        <taxon>Pasteurellaceae</taxon>
        <taxon>Otariodibacter</taxon>
    </lineage>
</organism>
<evidence type="ECO:0000313" key="1">
    <source>
        <dbReference type="EMBL" id="RKR71090.1"/>
    </source>
</evidence>